<evidence type="ECO:0000256" key="1">
    <source>
        <dbReference type="SAM" id="MobiDB-lite"/>
    </source>
</evidence>
<proteinExistence type="predicted"/>
<evidence type="ECO:0000313" key="3">
    <source>
        <dbReference type="EMBL" id="KAK7026420.1"/>
    </source>
</evidence>
<keyword evidence="4" id="KW-1185">Reference proteome</keyword>
<feature type="region of interest" description="Disordered" evidence="1">
    <location>
        <begin position="373"/>
        <end position="469"/>
    </location>
</feature>
<gene>
    <name evidence="3" type="ORF">VNI00_015655</name>
</gene>
<dbReference type="SUPFAM" id="SSF52047">
    <property type="entry name" value="RNI-like"/>
    <property type="match status" value="1"/>
</dbReference>
<sequence>MYNNIAYDDYLPGHQYDDILDKRAKPDGVYEYIIGQCAKQKESCLAFLNEDFGSRVKVNDYGDNYQLVSGGRPVTLLAFGEIAGHSAGTRLGASGNHILPLQGSGKLRPITDETKVRHVIVLGQPSGATGDLEALFQNQIAAVGEFRETDARLEREKGPVPFAVKDWICKLGGDDEYNGLILTGGDLYGSKQAFSQKKAVEEGASEARTFKRRKLGTAFQTTTPKTPSISAGTAAKEAPPPKATVSQVIVRAGDYVDPTDVSDYQKNGPVFRHVLMKMIQMPYYGRKRVIIRMSEIARVLLPGTLVFAWVGIMVYVIVKKEFGNRPRKVYHLAIRQLHVVGESHLQALDFVPWTTPEEDDERINDLAAKLDPLPTDELESPADSGPPSSPISFTGGTPLTVASLTATSSGSSSFEPARDSSVDDHGSESDQDLSREYNAPGSDEYDADDYRMHDPIPPFEPGGSDDSDEQYVFTEDVHGKGKGYLPSIKGQSKRGSSGSRYPSRSASKKVVKRAPPRLYFDLSHVVVLLILGKVAILNRLQKSCDLFDLILTPFLVLAWIYELLVDNKGREIESRRWSDLDNKLNNTVALGVATCATTFELGFHPRMGMLRELTVTPSTRTGQQRSELILETMGDGMDRMKDGEWQTVNGLVPSEDAQLVHPVLQIGRHCIHNNIFFTSIGKAGSRLPDVIPVESTLHPSAQWSRLPRFDRPHWISGELPFLPFVPNWNIFTSTLLSCLNETYSSVPIEQAEDGKYVLRQDVLQKWDFQERMHRLLLNVAMGLAHVPLSAVFRLWSWPRQYGYQFSHQTESACRRQVLAARNAFVPLVAAIIFFVRYAQMVLDEDVLPDPCSPLPAGSDGLTTRPPLWRLRLSACPDVDCVWLNEWITTFLPPIGSVYCEYVGGYLDFAKSMKDHNSSYVPLYEFSCVPVFIRWGPSSTFLSPLPHTVQQVLPTRAELSALTVAYSTRNHVSGEVDNLSRNGNAGDEAVRMFFERRAQRDLVLIQNETEKERQQRINRQSAASAYNTPSSRGARVYIWERVGDRFVRTLVARREVIDFWDDYTPNQKRFDAIRNEWDLWHGFAPNEAASYSDDDDFDDFDRPDMEMPSPSFTYREEGELSPLHVFENDIHTHDTPLPDAAEVMPHLYSSSFNAGQVLSADTILDVAYKRYIFCPVFQGSVSFHTLPWQRVQKVLGCSGSKVGIEDEERISRIVEAVVSNGSRLISWESPMFNLIVERQKLVSTCPFKISLLSGDTTVYLLRFPLPQEAFTVAVFSPTTILEVLKRGVHADNQTLITFLVARCVPFRTLVEGPLRELPSAPSSQYTVHGYRAPEYTFTVHDYYAYTERVQAFFRLPKSRAALLYGGIVARLAHAFLKPEDIVDGPSESVMMCEDGACFSDGAQSLYGYWDDHLTDDDIDLICGVYNVGTGQYDRQNHPQVAHRSWWPRPQSWKYSGLNDGYWSNDAEAWFMKRYSAIRDGRARPFTHTEWKDQIKFTKTTLTFVDEEVWRVVFKFTAQSPPTDPTMVSTLFVLSMVSYIFRVIVRNDSSLWKFLFINPQTMACVPRLRTCLSLSKNEHIHVAFETSPDVNHGALRHATSFLLQHSNHVQGLEFRLRSQVPQGIFSPPLAPFPVLDSFHLDHDGCLSRKLATPYLLHLLRTCPLNELGFHGRDTALSRALYVMPSILNNPRFRFEHIRVISLQLVVSDQWMVALTHLTQLRSLHVTYAIASLRYAASELVVHLPHLTNLSIAGEAVALKRLLILLDAPNLECLTVDGMTNTDFEAYMLGVRPNLVDLHAKLVVADDSRSLALLSSIAVAGSTLRTLSLRFTGGLCGEYPSIARPVLFPVLQTIDLESFHCPSLVDDMLRSLCAPAAATFVVVSPKSHLSTLANATMHTQVSYIRAKIQIDGSFVVGSFLRERPTLRHEFFIIDLSVKDMLRLYRVSKETYHDLHAFFTRAYRLERVLSPFFSAEEIPQFRFQLWNCSALVSGSTALSFFNRENYGTNDLDVYSDVDSLDDLVAWLLFIGFVFHPRVTARNSQRRDLFEAIEYARTVLVNNVSYHLKRIHLDGVDYFCSGIVDVFDFIRDGKKVQIIACASHPLGVILQFHSTIVMNFIGAYHAVSLYPKSTFVDGKGLRMNCQNAERAWEKYSERGWTLVSSVPLDTEFSLDSELSVLDRVVGDKFSWVIPLEECSLLPSAPDNVLLNSFALSYEGIQPRVLTSYMKLPSSTPGTLCVSKGFAFALRSAVRYGFVSLDPLRELDTLDDYERACWHEVIARALSRHSIITPSFVSAYKALQQSLDVYLSVKHCVTSAQLYVLVKFVVNRALPAPLPFEVILRSFRPKLTSPGKLILLKHWAGLSMTLYVQHWPDAWKTPV</sequence>
<organism evidence="3 4">
    <name type="scientific">Paramarasmius palmivorus</name>
    <dbReference type="NCBI Taxonomy" id="297713"/>
    <lineage>
        <taxon>Eukaryota</taxon>
        <taxon>Fungi</taxon>
        <taxon>Dikarya</taxon>
        <taxon>Basidiomycota</taxon>
        <taxon>Agaricomycotina</taxon>
        <taxon>Agaricomycetes</taxon>
        <taxon>Agaricomycetidae</taxon>
        <taxon>Agaricales</taxon>
        <taxon>Marasmiineae</taxon>
        <taxon>Marasmiaceae</taxon>
        <taxon>Paramarasmius</taxon>
    </lineage>
</organism>
<evidence type="ECO:0000256" key="2">
    <source>
        <dbReference type="SAM" id="Phobius"/>
    </source>
</evidence>
<reference evidence="3 4" key="1">
    <citation type="submission" date="2024-01" db="EMBL/GenBank/DDBJ databases">
        <title>A draft genome for a cacao thread blight-causing isolate of Paramarasmius palmivorus.</title>
        <authorList>
            <person name="Baruah I.K."/>
            <person name="Bukari Y."/>
            <person name="Amoako-Attah I."/>
            <person name="Meinhardt L.W."/>
            <person name="Bailey B.A."/>
            <person name="Cohen S.P."/>
        </authorList>
    </citation>
    <scope>NUCLEOTIDE SEQUENCE [LARGE SCALE GENOMIC DNA]</scope>
    <source>
        <strain evidence="3 4">GH-12</strain>
    </source>
</reference>
<feature type="region of interest" description="Disordered" evidence="1">
    <location>
        <begin position="482"/>
        <end position="509"/>
    </location>
</feature>
<feature type="transmembrane region" description="Helical" evidence="2">
    <location>
        <begin position="299"/>
        <end position="318"/>
    </location>
</feature>
<evidence type="ECO:0000313" key="4">
    <source>
        <dbReference type="Proteomes" id="UP001383192"/>
    </source>
</evidence>
<keyword evidence="2" id="KW-1133">Transmembrane helix</keyword>
<keyword evidence="2" id="KW-0472">Membrane</keyword>
<keyword evidence="2" id="KW-0812">Transmembrane</keyword>
<accession>A0AAW0BL13</accession>
<dbReference type="EMBL" id="JAYKXP010000105">
    <property type="protein sequence ID" value="KAK7026420.1"/>
    <property type="molecule type" value="Genomic_DNA"/>
</dbReference>
<dbReference type="Proteomes" id="UP001383192">
    <property type="component" value="Unassembled WGS sequence"/>
</dbReference>
<comment type="caution">
    <text evidence="3">The sequence shown here is derived from an EMBL/GenBank/DDBJ whole genome shotgun (WGS) entry which is preliminary data.</text>
</comment>
<name>A0AAW0BL13_9AGAR</name>
<feature type="compositionally biased region" description="Low complexity" evidence="1">
    <location>
        <begin position="487"/>
        <end position="505"/>
    </location>
</feature>
<feature type="compositionally biased region" description="Low complexity" evidence="1">
    <location>
        <begin position="397"/>
        <end position="413"/>
    </location>
</feature>
<feature type="transmembrane region" description="Helical" evidence="2">
    <location>
        <begin position="775"/>
        <end position="795"/>
    </location>
</feature>
<feature type="compositionally biased region" description="Basic and acidic residues" evidence="1">
    <location>
        <begin position="416"/>
        <end position="435"/>
    </location>
</feature>
<protein>
    <submittedName>
        <fullName evidence="3">Uncharacterized protein</fullName>
    </submittedName>
</protein>